<organism evidence="1">
    <name type="scientific">marine sediment metagenome</name>
    <dbReference type="NCBI Taxonomy" id="412755"/>
    <lineage>
        <taxon>unclassified sequences</taxon>
        <taxon>metagenomes</taxon>
        <taxon>ecological metagenomes</taxon>
    </lineage>
</organism>
<proteinExistence type="predicted"/>
<feature type="non-terminal residue" evidence="1">
    <location>
        <position position="299"/>
    </location>
</feature>
<evidence type="ECO:0000313" key="1">
    <source>
        <dbReference type="EMBL" id="KKL59939.1"/>
    </source>
</evidence>
<name>A0A0F9DE58_9ZZZZ</name>
<accession>A0A0F9DE58</accession>
<comment type="caution">
    <text evidence="1">The sequence shown here is derived from an EMBL/GenBank/DDBJ whole genome shotgun (WGS) entry which is preliminary data.</text>
</comment>
<reference evidence="1" key="1">
    <citation type="journal article" date="2015" name="Nature">
        <title>Complex archaea that bridge the gap between prokaryotes and eukaryotes.</title>
        <authorList>
            <person name="Spang A."/>
            <person name="Saw J.H."/>
            <person name="Jorgensen S.L."/>
            <person name="Zaremba-Niedzwiedzka K."/>
            <person name="Martijn J."/>
            <person name="Lind A.E."/>
            <person name="van Eijk R."/>
            <person name="Schleper C."/>
            <person name="Guy L."/>
            <person name="Ettema T.J."/>
        </authorList>
    </citation>
    <scope>NUCLEOTIDE SEQUENCE</scope>
</reference>
<gene>
    <name evidence="1" type="ORF">LCGC14_2210320</name>
</gene>
<dbReference type="AlphaFoldDB" id="A0A0F9DE58"/>
<sequence length="299" mass="32769">MAQATYTTTTSDTNLKELWRKVQVGVVESFGFGVPEWNWVKNFKDFKVDWSPREITMELDLDDDINVASIPEGGLEARPASPVAVTATLTWILLNARFTLSKTAMWIDQQQGTRPALVSQLKWQAKKKVQAVRRLIGDYFYGHSDGVIGHLTANNTGTKSLDLDNLYGVTSLGGTTANRRVVDLARPSEFYSILQSDGTFREIVQADTIARSTNIITTIANMGTTADGDLLVRAHALGNTTVTDTDYNAGLVGILDFMDTASVHSFSSATNARWDAAITNTDGGRFTGVKLRKLKQAIN</sequence>
<dbReference type="EMBL" id="LAZR01029317">
    <property type="protein sequence ID" value="KKL59939.1"/>
    <property type="molecule type" value="Genomic_DNA"/>
</dbReference>
<protein>
    <submittedName>
        <fullName evidence="1">Uncharacterized protein</fullName>
    </submittedName>
</protein>